<comment type="similarity">
    <text evidence="2">Belongs to the N(4)/N(6)-methyltransferase family. N(4) subfamily.</text>
</comment>
<evidence type="ECO:0000256" key="4">
    <source>
        <dbReference type="ARBA" id="ARBA00022603"/>
    </source>
</evidence>
<keyword evidence="4" id="KW-0489">Methyltransferase</keyword>
<dbReference type="InterPro" id="IPR006199">
    <property type="entry name" value="LexA_DNA-bd_dom"/>
</dbReference>
<dbReference type="PRINTS" id="PR00726">
    <property type="entry name" value="LEXASERPTASE"/>
</dbReference>
<dbReference type="InterPro" id="IPR029063">
    <property type="entry name" value="SAM-dependent_MTases_sf"/>
</dbReference>
<dbReference type="GO" id="GO:0032259">
    <property type="term" value="P:methylation"/>
    <property type="evidence" value="ECO:0007669"/>
    <property type="project" value="UniProtKB-KW"/>
</dbReference>
<evidence type="ECO:0000256" key="2">
    <source>
        <dbReference type="ARBA" id="ARBA00010203"/>
    </source>
</evidence>
<feature type="active site" description="For autocatalytic cleavage activity" evidence="18">
    <location>
        <position position="157"/>
    </location>
</feature>
<keyword evidence="9 18" id="KW-0227">DNA damage</keyword>
<keyword evidence="7 18" id="KW-0235">DNA replication</keyword>
<sequence length="621" mass="70497">MLTKRQKEVLNFISFYQEKKGYAPSLEDICKKFKLASVSTAHFHVAKLQEGGYLEKLKNRARSISVHEKETLVKIPLLGTIAAGQPIEAIEIPGETITVSRDEVGKYGKNYALRAQGNSMIDEGIFDGDIVIIRKQESADNGQTVVAIIDDNEATLKKIYREKNHIRLQPANPTLFPIYREEVEIRGVVVKIIRNLETQIEKEKVNDGKYVRRIDYSWDYKSEKTKTYTHGIHTYPAMFIPQVARRLLENYSQQGETVCDIFCGSGTSLVESKLLGRNAYGIDLNPLAIFLARAKTTPINPSVLTSEYLKLLADIGKIKNEEIEKPIFNNIDFWFKERVVIQLAKIKKAILKIKNQDIQNYFMASFSETVRLSSNTKNGEFKLFRIEKDKLENYNPDVLGIFKKKTEANIRGMADFYKDADKKAWTKIIYGDSSKNNNVKDGSIDFLITSPPYGDSRTTVAYGQFSRLSAQWIDIFEDPNKASGVDNELLGGKATKTLEHSLNSTYLKNSLGKIAKIDEKRAKDVLSFYIGLNDCLKQAHRILKPKKYFCLVIGNRLVKQVRIPTDFIIAELGEKIGFTCEDIFVRNIPGKRMPIKNSPTNVIGATEETMNKESIVILRKN</sequence>
<keyword evidence="8" id="KW-0680">Restriction system</keyword>
<protein>
    <recommendedName>
        <fullName evidence="18">LexA repressor</fullName>
        <ecNumber evidence="18">3.4.21.88</ecNumber>
    </recommendedName>
</protein>
<dbReference type="EMBL" id="PCRO01000011">
    <property type="protein sequence ID" value="PIP23022.1"/>
    <property type="molecule type" value="Genomic_DNA"/>
</dbReference>
<dbReference type="InterPro" id="IPR039418">
    <property type="entry name" value="LexA-like"/>
</dbReference>
<dbReference type="EC" id="3.4.21.88" evidence="18"/>
<dbReference type="InterPro" id="IPR050077">
    <property type="entry name" value="LexA_repressor"/>
</dbReference>
<evidence type="ECO:0000256" key="15">
    <source>
        <dbReference type="ARBA" id="ARBA00023204"/>
    </source>
</evidence>
<evidence type="ECO:0000256" key="6">
    <source>
        <dbReference type="ARBA" id="ARBA00022691"/>
    </source>
</evidence>
<dbReference type="NCBIfam" id="TIGR00498">
    <property type="entry name" value="lexA"/>
    <property type="match status" value="1"/>
</dbReference>
<evidence type="ECO:0000256" key="17">
    <source>
        <dbReference type="ARBA" id="ARBA00049120"/>
    </source>
</evidence>
<evidence type="ECO:0000256" key="9">
    <source>
        <dbReference type="ARBA" id="ARBA00022763"/>
    </source>
</evidence>
<evidence type="ECO:0000256" key="16">
    <source>
        <dbReference type="ARBA" id="ARBA00023236"/>
    </source>
</evidence>
<comment type="catalytic activity">
    <reaction evidence="18">
        <text>Hydrolysis of Ala-|-Gly bond in repressor LexA.</text>
        <dbReference type="EC" id="3.4.21.88"/>
    </reaction>
</comment>
<dbReference type="SUPFAM" id="SSF46785">
    <property type="entry name" value="Winged helix' DNA-binding domain"/>
    <property type="match status" value="1"/>
</dbReference>
<comment type="similarity">
    <text evidence="1 18 19">Belongs to the peptidase S24 family.</text>
</comment>
<keyword evidence="5" id="KW-0808">Transferase</keyword>
<dbReference type="PANTHER" id="PTHR33516:SF2">
    <property type="entry name" value="LEXA REPRESSOR-RELATED"/>
    <property type="match status" value="1"/>
</dbReference>
<dbReference type="PANTHER" id="PTHR33516">
    <property type="entry name" value="LEXA REPRESSOR"/>
    <property type="match status" value="1"/>
</dbReference>
<dbReference type="Pfam" id="PF01726">
    <property type="entry name" value="LexA_DNA_bind"/>
    <property type="match status" value="1"/>
</dbReference>
<evidence type="ECO:0000256" key="18">
    <source>
        <dbReference type="HAMAP-Rule" id="MF_00015"/>
    </source>
</evidence>
<evidence type="ECO:0000256" key="19">
    <source>
        <dbReference type="RuleBase" id="RU003991"/>
    </source>
</evidence>
<dbReference type="GO" id="GO:0006281">
    <property type="term" value="P:DNA repair"/>
    <property type="evidence" value="ECO:0007669"/>
    <property type="project" value="UniProtKB-UniRule"/>
</dbReference>
<dbReference type="GO" id="GO:0006508">
    <property type="term" value="P:proteolysis"/>
    <property type="evidence" value="ECO:0007669"/>
    <property type="project" value="InterPro"/>
</dbReference>
<dbReference type="InterPro" id="IPR036286">
    <property type="entry name" value="LexA/Signal_pep-like_sf"/>
</dbReference>
<evidence type="ECO:0000256" key="14">
    <source>
        <dbReference type="ARBA" id="ARBA00023163"/>
    </source>
</evidence>
<feature type="domain" description="DNA methylase N-4/N-6" evidence="21">
    <location>
        <begin position="202"/>
        <end position="286"/>
    </location>
</feature>
<feature type="domain" description="LexA repressor DNA-binding" evidence="22">
    <location>
        <begin position="2"/>
        <end position="62"/>
    </location>
</feature>
<dbReference type="Pfam" id="PF01555">
    <property type="entry name" value="N6_N4_Mtase"/>
    <property type="match status" value="1"/>
</dbReference>
<keyword evidence="10 18" id="KW-0378">Hydrolase</keyword>
<gene>
    <name evidence="18" type="primary">lexA</name>
    <name evidence="23" type="ORF">COX37_00810</name>
</gene>
<dbReference type="HAMAP" id="MF_00015">
    <property type="entry name" value="LexA"/>
    <property type="match status" value="1"/>
</dbReference>
<evidence type="ECO:0000256" key="8">
    <source>
        <dbReference type="ARBA" id="ARBA00022747"/>
    </source>
</evidence>
<feature type="active site" description="For autocatalytic cleavage activity" evidence="18">
    <location>
        <position position="119"/>
    </location>
</feature>
<keyword evidence="3 18" id="KW-0678">Repressor</keyword>
<dbReference type="InterPro" id="IPR015927">
    <property type="entry name" value="Peptidase_S24_S26A/B/C"/>
</dbReference>
<keyword evidence="6" id="KW-0949">S-adenosyl-L-methionine</keyword>
<feature type="site" description="Cleavage; by autolysis" evidence="18">
    <location>
        <begin position="83"/>
        <end position="84"/>
    </location>
</feature>
<dbReference type="GO" id="GO:0045892">
    <property type="term" value="P:negative regulation of DNA-templated transcription"/>
    <property type="evidence" value="ECO:0007669"/>
    <property type="project" value="UniProtKB-UniRule"/>
</dbReference>
<keyword evidence="15 18" id="KW-0234">DNA repair</keyword>
<dbReference type="Gene3D" id="1.10.10.10">
    <property type="entry name" value="Winged helix-like DNA-binding domain superfamily/Winged helix DNA-binding domain"/>
    <property type="match status" value="1"/>
</dbReference>
<evidence type="ECO:0000256" key="5">
    <source>
        <dbReference type="ARBA" id="ARBA00022679"/>
    </source>
</evidence>
<dbReference type="GO" id="GO:0006260">
    <property type="term" value="P:DNA replication"/>
    <property type="evidence" value="ECO:0007669"/>
    <property type="project" value="UniProtKB-UniRule"/>
</dbReference>
<evidence type="ECO:0000313" key="23">
    <source>
        <dbReference type="EMBL" id="PIP23022.1"/>
    </source>
</evidence>
<accession>A0A2G9YV10</accession>
<feature type="DNA-binding region" description="H-T-H motif" evidence="18">
    <location>
        <begin position="26"/>
        <end position="46"/>
    </location>
</feature>
<dbReference type="Gene3D" id="2.10.109.10">
    <property type="entry name" value="Umud Fragment, subunit A"/>
    <property type="match status" value="1"/>
</dbReference>
<comment type="caution">
    <text evidence="23">The sequence shown here is derived from an EMBL/GenBank/DDBJ whole genome shotgun (WGS) entry which is preliminary data.</text>
</comment>
<evidence type="ECO:0000256" key="13">
    <source>
        <dbReference type="ARBA" id="ARBA00023125"/>
    </source>
</evidence>
<feature type="domain" description="Peptidase S24/S26A/S26B/S26C" evidence="20">
    <location>
        <begin position="76"/>
        <end position="190"/>
    </location>
</feature>
<evidence type="ECO:0000256" key="11">
    <source>
        <dbReference type="ARBA" id="ARBA00022813"/>
    </source>
</evidence>
<name>A0A2G9YV10_9BACT</name>
<dbReference type="GO" id="GO:0003677">
    <property type="term" value="F:DNA binding"/>
    <property type="evidence" value="ECO:0007669"/>
    <property type="project" value="UniProtKB-UniRule"/>
</dbReference>
<keyword evidence="13 18" id="KW-0238">DNA-binding</keyword>
<dbReference type="InterPro" id="IPR036388">
    <property type="entry name" value="WH-like_DNA-bd_sf"/>
</dbReference>
<dbReference type="InterPro" id="IPR017985">
    <property type="entry name" value="MeTrfase_CN4_CS"/>
</dbReference>
<proteinExistence type="inferred from homology"/>
<dbReference type="SUPFAM" id="SSF51306">
    <property type="entry name" value="LexA/Signal peptidase"/>
    <property type="match status" value="1"/>
</dbReference>
<dbReference type="GO" id="GO:0015667">
    <property type="term" value="F:site-specific DNA-methyltransferase (cytosine-N4-specific) activity"/>
    <property type="evidence" value="ECO:0007669"/>
    <property type="project" value="UniProtKB-EC"/>
</dbReference>
<dbReference type="Proteomes" id="UP000229976">
    <property type="component" value="Unassembled WGS sequence"/>
</dbReference>
<keyword evidence="11 18" id="KW-0068">Autocatalytic cleavage</keyword>
<comment type="subunit">
    <text evidence="18">Homodimer.</text>
</comment>
<dbReference type="InterPro" id="IPR006197">
    <property type="entry name" value="Peptidase_S24_LexA"/>
</dbReference>
<dbReference type="CDD" id="cd06529">
    <property type="entry name" value="S24_LexA-like"/>
    <property type="match status" value="1"/>
</dbReference>
<dbReference type="AlphaFoldDB" id="A0A2G9YV10"/>
<evidence type="ECO:0000259" key="20">
    <source>
        <dbReference type="Pfam" id="PF00717"/>
    </source>
</evidence>
<dbReference type="InterPro" id="IPR006200">
    <property type="entry name" value="LexA"/>
</dbReference>
<dbReference type="Pfam" id="PF00717">
    <property type="entry name" value="Peptidase_S24"/>
    <property type="match status" value="1"/>
</dbReference>
<comment type="catalytic activity">
    <reaction evidence="17">
        <text>a 2'-deoxycytidine in DNA + S-adenosyl-L-methionine = an N(4)-methyl-2'-deoxycytidine in DNA + S-adenosyl-L-homocysteine + H(+)</text>
        <dbReference type="Rhea" id="RHEA:16857"/>
        <dbReference type="Rhea" id="RHEA-COMP:11369"/>
        <dbReference type="Rhea" id="RHEA-COMP:13674"/>
        <dbReference type="ChEBI" id="CHEBI:15378"/>
        <dbReference type="ChEBI" id="CHEBI:57856"/>
        <dbReference type="ChEBI" id="CHEBI:59789"/>
        <dbReference type="ChEBI" id="CHEBI:85452"/>
        <dbReference type="ChEBI" id="CHEBI:137933"/>
        <dbReference type="EC" id="2.1.1.113"/>
    </reaction>
</comment>
<keyword evidence="12 18" id="KW-0805">Transcription regulation</keyword>
<evidence type="ECO:0000259" key="21">
    <source>
        <dbReference type="Pfam" id="PF01555"/>
    </source>
</evidence>
<evidence type="ECO:0000256" key="12">
    <source>
        <dbReference type="ARBA" id="ARBA00023015"/>
    </source>
</evidence>
<comment type="function">
    <text evidence="18">Represses a number of genes involved in the response to DNA damage (SOS response), including recA and lexA. In the presence of single-stranded DNA, RecA interacts with LexA causing an autocatalytic cleavage which disrupts the DNA-binding part of LexA, leading to derepression of the SOS regulon and eventually DNA repair.</text>
</comment>
<evidence type="ECO:0000256" key="1">
    <source>
        <dbReference type="ARBA" id="ARBA00007484"/>
    </source>
</evidence>
<keyword evidence="14 18" id="KW-0804">Transcription</keyword>
<evidence type="ECO:0000256" key="3">
    <source>
        <dbReference type="ARBA" id="ARBA00022491"/>
    </source>
</evidence>
<dbReference type="GO" id="GO:0009432">
    <property type="term" value="P:SOS response"/>
    <property type="evidence" value="ECO:0007669"/>
    <property type="project" value="UniProtKB-UniRule"/>
</dbReference>
<dbReference type="SUPFAM" id="SSF53335">
    <property type="entry name" value="S-adenosyl-L-methionine-dependent methyltransferases"/>
    <property type="match status" value="3"/>
</dbReference>
<evidence type="ECO:0000259" key="22">
    <source>
        <dbReference type="Pfam" id="PF01726"/>
    </source>
</evidence>
<dbReference type="InterPro" id="IPR036390">
    <property type="entry name" value="WH_DNA-bd_sf"/>
</dbReference>
<dbReference type="GO" id="GO:0004252">
    <property type="term" value="F:serine-type endopeptidase activity"/>
    <property type="evidence" value="ECO:0007669"/>
    <property type="project" value="UniProtKB-UniRule"/>
</dbReference>
<reference evidence="23 24" key="1">
    <citation type="submission" date="2017-09" db="EMBL/GenBank/DDBJ databases">
        <title>Depth-based differentiation of microbial function through sediment-hosted aquifers and enrichment of novel symbionts in the deep terrestrial subsurface.</title>
        <authorList>
            <person name="Probst A.J."/>
            <person name="Ladd B."/>
            <person name="Jarett J.K."/>
            <person name="Geller-Mcgrath D.E."/>
            <person name="Sieber C.M."/>
            <person name="Emerson J.B."/>
            <person name="Anantharaman K."/>
            <person name="Thomas B.C."/>
            <person name="Malmstrom R."/>
            <person name="Stieglmeier M."/>
            <person name="Klingl A."/>
            <person name="Woyke T."/>
            <person name="Ryan C.M."/>
            <person name="Banfield J.F."/>
        </authorList>
    </citation>
    <scope>NUCLEOTIDE SEQUENCE [LARGE SCALE GENOMIC DNA]</scope>
    <source>
        <strain evidence="23">CG23_combo_of_CG06-09_8_20_14_all_39_17</strain>
    </source>
</reference>
<dbReference type="Gene3D" id="3.40.50.150">
    <property type="entry name" value="Vaccinia Virus protein VP39"/>
    <property type="match status" value="2"/>
</dbReference>
<organism evidence="23 24">
    <name type="scientific">Candidatus Nealsonbacteria bacterium CG23_combo_of_CG06-09_8_20_14_all_39_17</name>
    <dbReference type="NCBI Taxonomy" id="1974722"/>
    <lineage>
        <taxon>Bacteria</taxon>
        <taxon>Candidatus Nealsoniibacteriota</taxon>
    </lineage>
</organism>
<evidence type="ECO:0000256" key="7">
    <source>
        <dbReference type="ARBA" id="ARBA00022705"/>
    </source>
</evidence>
<dbReference type="PROSITE" id="PS00093">
    <property type="entry name" value="N4_MTASE"/>
    <property type="match status" value="1"/>
</dbReference>
<dbReference type="GO" id="GO:0008170">
    <property type="term" value="F:N-methyltransferase activity"/>
    <property type="evidence" value="ECO:0007669"/>
    <property type="project" value="InterPro"/>
</dbReference>
<dbReference type="GO" id="GO:0009307">
    <property type="term" value="P:DNA restriction-modification system"/>
    <property type="evidence" value="ECO:0007669"/>
    <property type="project" value="UniProtKB-KW"/>
</dbReference>
<keyword evidence="16 18" id="KW-0742">SOS response</keyword>
<evidence type="ECO:0000313" key="24">
    <source>
        <dbReference type="Proteomes" id="UP000229976"/>
    </source>
</evidence>
<dbReference type="InterPro" id="IPR002941">
    <property type="entry name" value="DNA_methylase_N4/N6"/>
</dbReference>
<evidence type="ECO:0000256" key="10">
    <source>
        <dbReference type="ARBA" id="ARBA00022801"/>
    </source>
</evidence>